<dbReference type="AlphaFoldDB" id="A0A6A4HXE5"/>
<keyword evidence="1" id="KW-0472">Membrane</keyword>
<evidence type="ECO:0000256" key="1">
    <source>
        <dbReference type="SAM" id="Phobius"/>
    </source>
</evidence>
<gene>
    <name evidence="2" type="ORF">BT96DRAFT_992310</name>
</gene>
<keyword evidence="1" id="KW-1133">Transmembrane helix</keyword>
<feature type="transmembrane region" description="Helical" evidence="1">
    <location>
        <begin position="12"/>
        <end position="33"/>
    </location>
</feature>
<dbReference type="EMBL" id="ML769448">
    <property type="protein sequence ID" value="KAE9401255.1"/>
    <property type="molecule type" value="Genomic_DNA"/>
</dbReference>
<proteinExistence type="predicted"/>
<protein>
    <submittedName>
        <fullName evidence="2">Uncharacterized protein</fullName>
    </submittedName>
</protein>
<sequence length="109" mass="11820">MPIPLPTIRIPVHLCQGIFATGVLTQLGLFAQICVDPNLAQYFLPYIIVFTGLLAGFEKEQQGDFVVLYVSPIYTVVTFIIGCTIWGAFLGSALTVMDCAACFVIGIQC</sequence>
<accession>A0A6A4HXE5</accession>
<feature type="transmembrane region" description="Helical" evidence="1">
    <location>
        <begin position="39"/>
        <end position="57"/>
    </location>
</feature>
<name>A0A6A4HXE5_9AGAR</name>
<evidence type="ECO:0000313" key="2">
    <source>
        <dbReference type="EMBL" id="KAE9401255.1"/>
    </source>
</evidence>
<keyword evidence="3" id="KW-1185">Reference proteome</keyword>
<dbReference type="Proteomes" id="UP000799118">
    <property type="component" value="Unassembled WGS sequence"/>
</dbReference>
<organism evidence="2 3">
    <name type="scientific">Gymnopus androsaceus JB14</name>
    <dbReference type="NCBI Taxonomy" id="1447944"/>
    <lineage>
        <taxon>Eukaryota</taxon>
        <taxon>Fungi</taxon>
        <taxon>Dikarya</taxon>
        <taxon>Basidiomycota</taxon>
        <taxon>Agaricomycotina</taxon>
        <taxon>Agaricomycetes</taxon>
        <taxon>Agaricomycetidae</taxon>
        <taxon>Agaricales</taxon>
        <taxon>Marasmiineae</taxon>
        <taxon>Omphalotaceae</taxon>
        <taxon>Gymnopus</taxon>
    </lineage>
</organism>
<feature type="transmembrane region" description="Helical" evidence="1">
    <location>
        <begin position="66"/>
        <end position="89"/>
    </location>
</feature>
<keyword evidence="1" id="KW-0812">Transmembrane</keyword>
<reference evidence="2" key="1">
    <citation type="journal article" date="2019" name="Environ. Microbiol.">
        <title>Fungal ecological strategies reflected in gene transcription - a case study of two litter decomposers.</title>
        <authorList>
            <person name="Barbi F."/>
            <person name="Kohler A."/>
            <person name="Barry K."/>
            <person name="Baskaran P."/>
            <person name="Daum C."/>
            <person name="Fauchery L."/>
            <person name="Ihrmark K."/>
            <person name="Kuo A."/>
            <person name="LaButti K."/>
            <person name="Lipzen A."/>
            <person name="Morin E."/>
            <person name="Grigoriev I.V."/>
            <person name="Henrissat B."/>
            <person name="Lindahl B."/>
            <person name="Martin F."/>
        </authorList>
    </citation>
    <scope>NUCLEOTIDE SEQUENCE</scope>
    <source>
        <strain evidence="2">JB14</strain>
    </source>
</reference>
<evidence type="ECO:0000313" key="3">
    <source>
        <dbReference type="Proteomes" id="UP000799118"/>
    </source>
</evidence>